<evidence type="ECO:0000313" key="3">
    <source>
        <dbReference type="Proteomes" id="UP000184368"/>
    </source>
</evidence>
<dbReference type="Pfam" id="PF04977">
    <property type="entry name" value="DivIC"/>
    <property type="match status" value="1"/>
</dbReference>
<dbReference type="Proteomes" id="UP000184368">
    <property type="component" value="Unassembled WGS sequence"/>
</dbReference>
<keyword evidence="2" id="KW-0131">Cell cycle</keyword>
<keyword evidence="1" id="KW-0472">Membrane</keyword>
<organism evidence="2 3">
    <name type="scientific">Cnuella takakiae</name>
    <dbReference type="NCBI Taxonomy" id="1302690"/>
    <lineage>
        <taxon>Bacteria</taxon>
        <taxon>Pseudomonadati</taxon>
        <taxon>Bacteroidota</taxon>
        <taxon>Chitinophagia</taxon>
        <taxon>Chitinophagales</taxon>
        <taxon>Chitinophagaceae</taxon>
        <taxon>Cnuella</taxon>
    </lineage>
</organism>
<accession>A0A1M5DNC3</accession>
<sequence>MKFIRYIPAFLRNKYLLAGTAFAVWMIFFDRNDFFTQYDRLQELKALEKSKTYYSDQIARERKSLEELRNNPAAIEKYAREQYGMKRENEDVFVVINPAKNQSQP</sequence>
<name>A0A1M5DNC3_9BACT</name>
<gene>
    <name evidence="2" type="ORF">SAMN05444008_11115</name>
</gene>
<dbReference type="InterPro" id="IPR007060">
    <property type="entry name" value="FtsL/DivIC"/>
</dbReference>
<feature type="transmembrane region" description="Helical" evidence="1">
    <location>
        <begin position="12"/>
        <end position="29"/>
    </location>
</feature>
<protein>
    <submittedName>
        <fullName evidence="2">Cell division protein FtsB</fullName>
    </submittedName>
</protein>
<dbReference type="AlphaFoldDB" id="A0A1M5DNC3"/>
<dbReference type="EMBL" id="FQUO01000011">
    <property type="protein sequence ID" value="SHF68473.1"/>
    <property type="molecule type" value="Genomic_DNA"/>
</dbReference>
<dbReference type="STRING" id="1302690.BUE76_20125"/>
<dbReference type="GO" id="GO:0051301">
    <property type="term" value="P:cell division"/>
    <property type="evidence" value="ECO:0007669"/>
    <property type="project" value="UniProtKB-KW"/>
</dbReference>
<keyword evidence="2" id="KW-0132">Cell division</keyword>
<proteinExistence type="predicted"/>
<dbReference type="OrthoDB" id="1467719at2"/>
<reference evidence="2 3" key="1">
    <citation type="submission" date="2016-11" db="EMBL/GenBank/DDBJ databases">
        <authorList>
            <person name="Jaros S."/>
            <person name="Januszkiewicz K."/>
            <person name="Wedrychowicz H."/>
        </authorList>
    </citation>
    <scope>NUCLEOTIDE SEQUENCE [LARGE SCALE GENOMIC DNA]</scope>
    <source>
        <strain evidence="2 3">DSM 26897</strain>
    </source>
</reference>
<keyword evidence="3" id="KW-1185">Reference proteome</keyword>
<keyword evidence="1" id="KW-1133">Transmembrane helix</keyword>
<evidence type="ECO:0000256" key="1">
    <source>
        <dbReference type="SAM" id="Phobius"/>
    </source>
</evidence>
<evidence type="ECO:0000313" key="2">
    <source>
        <dbReference type="EMBL" id="SHF68473.1"/>
    </source>
</evidence>
<keyword evidence="1" id="KW-0812">Transmembrane</keyword>
<dbReference type="RefSeq" id="WP_073044491.1">
    <property type="nucleotide sequence ID" value="NZ_FQUO01000011.1"/>
</dbReference>